<dbReference type="InterPro" id="IPR013783">
    <property type="entry name" value="Ig-like_fold"/>
</dbReference>
<dbReference type="InterPro" id="IPR003598">
    <property type="entry name" value="Ig_sub2"/>
</dbReference>
<gene>
    <name evidence="8 9" type="primary">LOC116406860</name>
</gene>
<dbReference type="PROSITE" id="PS50835">
    <property type="entry name" value="IG_LIKE"/>
    <property type="match status" value="2"/>
</dbReference>
<evidence type="ECO:0000256" key="3">
    <source>
        <dbReference type="ARBA" id="ARBA00023157"/>
    </source>
</evidence>
<dbReference type="Proteomes" id="UP000008143">
    <property type="component" value="Chromosome 8"/>
</dbReference>
<feature type="domain" description="Ig-like" evidence="6">
    <location>
        <begin position="195"/>
        <end position="279"/>
    </location>
</feature>
<dbReference type="PANTHER" id="PTHR11481:SF119">
    <property type="entry name" value="FC RECEPTOR-LIKE PROTEIN 5"/>
    <property type="match status" value="1"/>
</dbReference>
<dbReference type="SUPFAM" id="SSF48726">
    <property type="entry name" value="Immunoglobulin"/>
    <property type="match status" value="3"/>
</dbReference>
<dbReference type="InterPro" id="IPR050488">
    <property type="entry name" value="Ig_Fc_receptor"/>
</dbReference>
<dbReference type="OrthoDB" id="10012075at2759"/>
<evidence type="ECO:0000256" key="2">
    <source>
        <dbReference type="ARBA" id="ARBA00022737"/>
    </source>
</evidence>
<dbReference type="FunFam" id="2.60.40.10:FF:000651">
    <property type="entry name" value="Fc receptor like 1"/>
    <property type="match status" value="1"/>
</dbReference>
<evidence type="ECO:0000256" key="5">
    <source>
        <dbReference type="SAM" id="SignalP"/>
    </source>
</evidence>
<name>A0A8J1ISH2_XENTR</name>
<dbReference type="PANTHER" id="PTHR11481">
    <property type="entry name" value="IMMUNOGLOBULIN FC RECEPTOR"/>
    <property type="match status" value="1"/>
</dbReference>
<evidence type="ECO:0000259" key="6">
    <source>
        <dbReference type="PROSITE" id="PS50835"/>
    </source>
</evidence>
<feature type="signal peptide" evidence="5">
    <location>
        <begin position="1"/>
        <end position="19"/>
    </location>
</feature>
<dbReference type="AGR" id="Xenbase:XB-GENE-29092267"/>
<keyword evidence="3" id="KW-1015">Disulfide bond</keyword>
<accession>A0A8J1ISH2</accession>
<dbReference type="OMA" id="TIRCHGS"/>
<evidence type="ECO:0000256" key="4">
    <source>
        <dbReference type="ARBA" id="ARBA00023319"/>
    </source>
</evidence>
<dbReference type="AlphaFoldDB" id="A0A8J1ISH2"/>
<keyword evidence="4" id="KW-0393">Immunoglobulin domain</keyword>
<feature type="chain" id="PRO_5035228531" evidence="5">
    <location>
        <begin position="20"/>
        <end position="284"/>
    </location>
</feature>
<dbReference type="Pfam" id="PF13895">
    <property type="entry name" value="Ig_2"/>
    <property type="match status" value="1"/>
</dbReference>
<dbReference type="GeneID" id="116406860"/>
<dbReference type="Pfam" id="PF13927">
    <property type="entry name" value="Ig_3"/>
    <property type="match status" value="1"/>
</dbReference>
<dbReference type="RefSeq" id="XP_031747700.1">
    <property type="nucleotide sequence ID" value="XM_031891840.1"/>
</dbReference>
<dbReference type="KEGG" id="xtr:116406860"/>
<reference evidence="8" key="1">
    <citation type="submission" date="2025-08" db="UniProtKB">
        <authorList>
            <consortium name="RefSeq"/>
        </authorList>
    </citation>
    <scope>IDENTIFICATION</scope>
    <source>
        <strain evidence="8">Nigerian</strain>
        <tissue evidence="8">Liver and blood</tissue>
    </source>
</reference>
<evidence type="ECO:0000313" key="9">
    <source>
        <dbReference type="Xenbase" id="XB-GENE-29092267"/>
    </source>
</evidence>
<organism evidence="7 8">
    <name type="scientific">Xenopus tropicalis</name>
    <name type="common">Western clawed frog</name>
    <name type="synonym">Silurana tropicalis</name>
    <dbReference type="NCBI Taxonomy" id="8364"/>
    <lineage>
        <taxon>Eukaryota</taxon>
        <taxon>Metazoa</taxon>
        <taxon>Chordata</taxon>
        <taxon>Craniata</taxon>
        <taxon>Vertebrata</taxon>
        <taxon>Euteleostomi</taxon>
        <taxon>Amphibia</taxon>
        <taxon>Batrachia</taxon>
        <taxon>Anura</taxon>
        <taxon>Pipoidea</taxon>
        <taxon>Pipidae</taxon>
        <taxon>Xenopodinae</taxon>
        <taxon>Xenopus</taxon>
        <taxon>Silurana</taxon>
    </lineage>
</organism>
<dbReference type="Gene3D" id="2.60.40.10">
    <property type="entry name" value="Immunoglobulins"/>
    <property type="match status" value="3"/>
</dbReference>
<keyword evidence="1 5" id="KW-0732">Signal</keyword>
<sequence>MSSLALIFAISLSLEFSGGTIRPVVSLWPNWVPVYYGDSVTLICNVPLLAEGNQRFTWYRDNDELRKHEQNLTIPSAHRSDRGNYQCRTDTSDKSDALRLEVNDDLVILQAPPTVRLGDSLTIRCHGSNLYKDDGTVFYKDDILIQSPVHKSVLNVGEADKNKTGIYKCSKLHGRSSLEFSKEQFIYVEELFSPPQIKVSPDQVTEGDHMTITCGTKLRPHRETTELQFAFYRNGHNVQGFSLSNQYGVPSAQLEDSGNYTCEVQTPTGSVSKNSSEVNVQIQG</sequence>
<dbReference type="InterPro" id="IPR007110">
    <property type="entry name" value="Ig-like_dom"/>
</dbReference>
<dbReference type="SMART" id="SM00408">
    <property type="entry name" value="IGc2"/>
    <property type="match status" value="3"/>
</dbReference>
<evidence type="ECO:0000313" key="8">
    <source>
        <dbReference type="RefSeq" id="XP_031747700.1"/>
    </source>
</evidence>
<dbReference type="InterPro" id="IPR036179">
    <property type="entry name" value="Ig-like_dom_sf"/>
</dbReference>
<feature type="domain" description="Ig-like" evidence="6">
    <location>
        <begin position="23"/>
        <end position="103"/>
    </location>
</feature>
<keyword evidence="7" id="KW-1185">Reference proteome</keyword>
<proteinExistence type="predicted"/>
<dbReference type="InterPro" id="IPR003599">
    <property type="entry name" value="Ig_sub"/>
</dbReference>
<protein>
    <submittedName>
        <fullName evidence="8">Fc receptor-like protein 3</fullName>
    </submittedName>
</protein>
<dbReference type="Xenbase" id="XB-GENE-29092267">
    <property type="gene designation" value="LOC116406860"/>
</dbReference>
<dbReference type="SMART" id="SM00409">
    <property type="entry name" value="IG"/>
    <property type="match status" value="3"/>
</dbReference>
<keyword evidence="2" id="KW-0677">Repeat</keyword>
<evidence type="ECO:0000256" key="1">
    <source>
        <dbReference type="ARBA" id="ARBA00022729"/>
    </source>
</evidence>
<evidence type="ECO:0000313" key="7">
    <source>
        <dbReference type="Proteomes" id="UP000008143"/>
    </source>
</evidence>